<keyword evidence="3" id="KW-1185">Reference proteome</keyword>
<gene>
    <name evidence="2" type="ORF">FMAN_05348</name>
</gene>
<proteinExistence type="predicted"/>
<dbReference type="EMBL" id="FCQH01000002">
    <property type="protein sequence ID" value="CVK87804.1"/>
    <property type="molecule type" value="Genomic_DNA"/>
</dbReference>
<dbReference type="Proteomes" id="UP000184255">
    <property type="component" value="Unassembled WGS sequence"/>
</dbReference>
<organism evidence="2 3">
    <name type="scientific">Fusarium mangiferae</name>
    <name type="common">Mango malformation disease fungus</name>
    <dbReference type="NCBI Taxonomy" id="192010"/>
    <lineage>
        <taxon>Eukaryota</taxon>
        <taxon>Fungi</taxon>
        <taxon>Dikarya</taxon>
        <taxon>Ascomycota</taxon>
        <taxon>Pezizomycotina</taxon>
        <taxon>Sordariomycetes</taxon>
        <taxon>Hypocreomycetidae</taxon>
        <taxon>Hypocreales</taxon>
        <taxon>Nectriaceae</taxon>
        <taxon>Fusarium</taxon>
        <taxon>Fusarium fujikuroi species complex</taxon>
    </lineage>
</organism>
<keyword evidence="1" id="KW-0812">Transmembrane</keyword>
<dbReference type="GeneID" id="65084615"/>
<sequence>MSLASTLLGTLPNSVQLLNGDIVLKIDLQAYDAYVERQQKLFSELSSSAIYPHDTLSLGKVVDQIRGHRQRDQAISSICTLSGNSDDDACQDTLNLVTRLMLMIEVGSLEKASGFMHQTGPRPLPLWDENSLDTLTDKVFPISRHQSCGGMTMTPEFSAWSLENVAGIKIEFTDNLADHLRLTNNNSQVYVFHHVAFLEAQRHSINTQATLPQGLAEETLRTLAILFPQSDHWAAFRSNRKKQVWLERLCTHSSRVIDPQLAWCGTPSGESRYLSNFCFWRDRLLVLKEEFDHSTPDSFSQWWYDRRNGVQWHNFWVAIVVLGLTAVFGLIQCILASIQVYKAYHP</sequence>
<evidence type="ECO:0000313" key="2">
    <source>
        <dbReference type="EMBL" id="CVK87804.1"/>
    </source>
</evidence>
<feature type="transmembrane region" description="Helical" evidence="1">
    <location>
        <begin position="315"/>
        <end position="338"/>
    </location>
</feature>
<accession>A0A1L7SN19</accession>
<evidence type="ECO:0000313" key="3">
    <source>
        <dbReference type="Proteomes" id="UP000184255"/>
    </source>
</evidence>
<dbReference type="AlphaFoldDB" id="A0A1L7SN19"/>
<keyword evidence="1" id="KW-1133">Transmembrane helix</keyword>
<evidence type="ECO:0000256" key="1">
    <source>
        <dbReference type="SAM" id="Phobius"/>
    </source>
</evidence>
<protein>
    <submittedName>
        <fullName evidence="2">Uncharacterized protein</fullName>
    </submittedName>
</protein>
<keyword evidence="1" id="KW-0472">Membrane</keyword>
<dbReference type="RefSeq" id="XP_041678910.1">
    <property type="nucleotide sequence ID" value="XM_041828004.1"/>
</dbReference>
<reference evidence="3" key="1">
    <citation type="journal article" date="2016" name="Genome Biol. Evol.">
        <title>Comparative 'omics' of the Fusarium fujikuroi species complex highlights differences in genetic potential and metabolite synthesis.</title>
        <authorList>
            <person name="Niehaus E.-M."/>
            <person name="Muensterkoetter M."/>
            <person name="Proctor R.H."/>
            <person name="Brown D.W."/>
            <person name="Sharon A."/>
            <person name="Idan Y."/>
            <person name="Oren-Young L."/>
            <person name="Sieber C.M."/>
            <person name="Novak O."/>
            <person name="Pencik A."/>
            <person name="Tarkowska D."/>
            <person name="Hromadova K."/>
            <person name="Freeman S."/>
            <person name="Maymon M."/>
            <person name="Elazar M."/>
            <person name="Youssef S.A."/>
            <person name="El-Shabrawy E.S.M."/>
            <person name="Shalaby A.B.A."/>
            <person name="Houterman P."/>
            <person name="Brock N.L."/>
            <person name="Burkhardt I."/>
            <person name="Tsavkelova E.A."/>
            <person name="Dickschat J.S."/>
            <person name="Galuszka P."/>
            <person name="Gueldener U."/>
            <person name="Tudzynski B."/>
        </authorList>
    </citation>
    <scope>NUCLEOTIDE SEQUENCE [LARGE SCALE GENOMIC DNA]</scope>
    <source>
        <strain evidence="3">MRC7560</strain>
    </source>
</reference>
<name>A0A1L7SN19_FUSMA</name>
<dbReference type="VEuPathDB" id="FungiDB:FMAN_05348"/>
<comment type="caution">
    <text evidence="2">The sequence shown here is derived from an EMBL/GenBank/DDBJ whole genome shotgun (WGS) entry which is preliminary data.</text>
</comment>